<reference evidence="2" key="1">
    <citation type="submission" date="2020-11" db="EMBL/GenBank/DDBJ databases">
        <authorList>
            <person name="Tran Van P."/>
        </authorList>
    </citation>
    <scope>NUCLEOTIDE SEQUENCE</scope>
</reference>
<accession>A0A7R9IP88</accession>
<organism evidence="2">
    <name type="scientific">Timema tahoe</name>
    <dbReference type="NCBI Taxonomy" id="61484"/>
    <lineage>
        <taxon>Eukaryota</taxon>
        <taxon>Metazoa</taxon>
        <taxon>Ecdysozoa</taxon>
        <taxon>Arthropoda</taxon>
        <taxon>Hexapoda</taxon>
        <taxon>Insecta</taxon>
        <taxon>Pterygota</taxon>
        <taxon>Neoptera</taxon>
        <taxon>Polyneoptera</taxon>
        <taxon>Phasmatodea</taxon>
        <taxon>Timematodea</taxon>
        <taxon>Timematoidea</taxon>
        <taxon>Timematidae</taxon>
        <taxon>Timema</taxon>
    </lineage>
</organism>
<dbReference type="AlphaFoldDB" id="A0A7R9IP88"/>
<name>A0A7R9IP88_9NEOP</name>
<sequence>MAKLHEYQWRGFRSTLAWPPRSCSSPRTTAQWRARGTNTGWHWGAWDSPGASTTGSFRSTGTIRTRTPASVSPDSTSARTRCWARTTKDGACTLTVRGHGSCTTASMSRGLKVVSSQDRLLESF</sequence>
<feature type="region of interest" description="Disordered" evidence="1">
    <location>
        <begin position="43"/>
        <end position="79"/>
    </location>
</feature>
<dbReference type="EMBL" id="OE005566">
    <property type="protein sequence ID" value="CAD7462050.1"/>
    <property type="molecule type" value="Genomic_DNA"/>
</dbReference>
<evidence type="ECO:0000256" key="1">
    <source>
        <dbReference type="SAM" id="MobiDB-lite"/>
    </source>
</evidence>
<proteinExistence type="predicted"/>
<gene>
    <name evidence="2" type="ORF">TTEB3V08_LOCUS9950</name>
</gene>
<feature type="compositionally biased region" description="Polar residues" evidence="1">
    <location>
        <begin position="50"/>
        <end position="79"/>
    </location>
</feature>
<protein>
    <submittedName>
        <fullName evidence="2">Uncharacterized protein</fullName>
    </submittedName>
</protein>
<evidence type="ECO:0000313" key="2">
    <source>
        <dbReference type="EMBL" id="CAD7462050.1"/>
    </source>
</evidence>